<feature type="region of interest" description="Disordered" evidence="1">
    <location>
        <begin position="216"/>
        <end position="301"/>
    </location>
</feature>
<dbReference type="InParanoid" id="D9QHR6"/>
<dbReference type="STRING" id="633149.Bresu_0026"/>
<sequence length="301" mass="32295">MRRFLIWSALAVVIGLTIAGGGYWAYWNFYARFQPVTVARNQAEIQRLLDESSWVSEGGGGQPLYIIGYRDSAASQRYEREETEKLRAGGVEVRVVVFARPDREGQALSTGAERATVAELWLSRDWSLYQRWTATPAANWTAAGIPAADGNLARSAVVDASRAFVEKLTDLLRDAGVPTGYPLVIWRDREGFMKACACSDARSWAFIRDDFDAPDAVAPTGLDEPGDPVPPGVPGPAAPGSLPYPTLPGIPPVDGQVAPGQPVPPAGAPGAPATPPRATPTRPSQPTAPPQPTQQEDTTFF</sequence>
<accession>D9QHR6</accession>
<feature type="compositionally biased region" description="Pro residues" evidence="1">
    <location>
        <begin position="261"/>
        <end position="278"/>
    </location>
</feature>
<dbReference type="AlphaFoldDB" id="D9QHR6"/>
<feature type="compositionally biased region" description="Pro residues" evidence="1">
    <location>
        <begin position="227"/>
        <end position="237"/>
    </location>
</feature>
<dbReference type="Proteomes" id="UP000002696">
    <property type="component" value="Chromosome"/>
</dbReference>
<protein>
    <submittedName>
        <fullName evidence="2">Uncharacterized protein</fullName>
    </submittedName>
</protein>
<evidence type="ECO:0000313" key="3">
    <source>
        <dbReference type="Proteomes" id="UP000002696"/>
    </source>
</evidence>
<gene>
    <name evidence="2" type="ordered locus">Bresu_0026</name>
</gene>
<dbReference type="KEGG" id="bsb:Bresu_0026"/>
<proteinExistence type="predicted"/>
<evidence type="ECO:0000256" key="1">
    <source>
        <dbReference type="SAM" id="MobiDB-lite"/>
    </source>
</evidence>
<dbReference type="HOGENOM" id="CLU_080354_0_0_5"/>
<reference evidence="3" key="1">
    <citation type="journal article" date="2011" name="J. Bacteriol.">
        <title>Genome sequences of eight morphologically diverse alphaproteobacteria.</title>
        <authorList>
            <consortium name="US DOE Joint Genome Institute"/>
            <person name="Brown P.J."/>
            <person name="Kysela D.T."/>
            <person name="Buechlein A."/>
            <person name="Hemmerich C."/>
            <person name="Brun Y.V."/>
        </authorList>
    </citation>
    <scope>NUCLEOTIDE SEQUENCE [LARGE SCALE GENOMIC DNA]</scope>
    <source>
        <strain evidence="3">ATCC 15264 / DSM 4735 / LMG 14903 / NBRC 16000 / CB 81</strain>
    </source>
</reference>
<keyword evidence="3" id="KW-1185">Reference proteome</keyword>
<dbReference type="EMBL" id="CP002102">
    <property type="protein sequence ID" value="ADK99341.1"/>
    <property type="molecule type" value="Genomic_DNA"/>
</dbReference>
<dbReference type="eggNOG" id="ENOG50331D5">
    <property type="taxonomic scope" value="Bacteria"/>
</dbReference>
<evidence type="ECO:0000313" key="2">
    <source>
        <dbReference type="EMBL" id="ADK99341.1"/>
    </source>
</evidence>
<name>D9QHR6_BRESC</name>
<dbReference type="BioCyc" id="BSUB633149:G1GM8-26-MONOMER"/>
<dbReference type="OrthoDB" id="7170798at2"/>
<organism evidence="2 3">
    <name type="scientific">Brevundimonas subvibrioides (strain ATCC 15264 / DSM 4735 / LMG 14903 / NBRC 16000 / CB 81)</name>
    <name type="common">Caulobacter subvibrioides</name>
    <dbReference type="NCBI Taxonomy" id="633149"/>
    <lineage>
        <taxon>Bacteria</taxon>
        <taxon>Pseudomonadati</taxon>
        <taxon>Pseudomonadota</taxon>
        <taxon>Alphaproteobacteria</taxon>
        <taxon>Caulobacterales</taxon>
        <taxon>Caulobacteraceae</taxon>
        <taxon>Brevundimonas</taxon>
    </lineage>
</organism>
<dbReference type="RefSeq" id="WP_013267446.1">
    <property type="nucleotide sequence ID" value="NC_014375.1"/>
</dbReference>